<dbReference type="SUPFAM" id="SSF56784">
    <property type="entry name" value="HAD-like"/>
    <property type="match status" value="1"/>
</dbReference>
<dbReference type="AlphaFoldDB" id="A0A380RXR1"/>
<name>A0A380RXR1_FIBSU</name>
<dbReference type="EMBL" id="UHJL01000001">
    <property type="protein sequence ID" value="SUQ19672.1"/>
    <property type="molecule type" value="Genomic_DNA"/>
</dbReference>
<organism evidence="1 2">
    <name type="scientific">Fibrobacter succinogenes</name>
    <name type="common">Bacteroides succinogenes</name>
    <dbReference type="NCBI Taxonomy" id="833"/>
    <lineage>
        <taxon>Bacteria</taxon>
        <taxon>Pseudomonadati</taxon>
        <taxon>Fibrobacterota</taxon>
        <taxon>Fibrobacteria</taxon>
        <taxon>Fibrobacterales</taxon>
        <taxon>Fibrobacteraceae</taxon>
        <taxon>Fibrobacter</taxon>
    </lineage>
</organism>
<accession>A0A380RXR1</accession>
<keyword evidence="1" id="KW-0378">Hydrolase</keyword>
<dbReference type="GO" id="GO:0016787">
    <property type="term" value="F:hydrolase activity"/>
    <property type="evidence" value="ECO:0007669"/>
    <property type="project" value="UniProtKB-KW"/>
</dbReference>
<dbReference type="Gene3D" id="3.40.50.1000">
    <property type="entry name" value="HAD superfamily/HAD-like"/>
    <property type="match status" value="1"/>
</dbReference>
<reference evidence="1 2" key="1">
    <citation type="submission" date="2017-08" db="EMBL/GenBank/DDBJ databases">
        <authorList>
            <person name="de Groot N.N."/>
        </authorList>
    </citation>
    <scope>NUCLEOTIDE SEQUENCE [LARGE SCALE GENOMIC DNA]</scope>
    <source>
        <strain evidence="1 2">HM2</strain>
    </source>
</reference>
<evidence type="ECO:0000313" key="1">
    <source>
        <dbReference type="EMBL" id="SUQ19672.1"/>
    </source>
</evidence>
<dbReference type="Proteomes" id="UP000255423">
    <property type="component" value="Unassembled WGS sequence"/>
</dbReference>
<proteinExistence type="predicted"/>
<gene>
    <name evidence="1" type="ORF">SAMN05661053_0912</name>
</gene>
<dbReference type="RefSeq" id="WP_088659938.1">
    <property type="nucleotide sequence ID" value="NZ_UHJL01000001.1"/>
</dbReference>
<protein>
    <submittedName>
        <fullName evidence="1">Putative hydrolase of the HAD superfamily</fullName>
    </submittedName>
</protein>
<evidence type="ECO:0000313" key="2">
    <source>
        <dbReference type="Proteomes" id="UP000255423"/>
    </source>
</evidence>
<dbReference type="InterPro" id="IPR023214">
    <property type="entry name" value="HAD_sf"/>
</dbReference>
<dbReference type="Gene3D" id="1.10.150.450">
    <property type="match status" value="1"/>
</dbReference>
<sequence>MSALDIGIKNDASKIWLFDYDLTLYGEEERFVLNSLDHRIAEFVQKTVGGTFESATEIRKDYLHRFGTTLSGLMAMNGTHPDDFFDFIHEPEYLIYPKVAPEKLELLKSLVGHRFVFTNGRGDWSRAGMAHMQLDSAIEDVFDLKLMDWEGKPHVSAYDKIEKWLVARGVLAQESPEKSQIVLLEDSLRNLEPAHERGWTTVLVNPNIQAPSWVDFHIPHLLNLKEKLVLNH</sequence>
<dbReference type="InterPro" id="IPR036412">
    <property type="entry name" value="HAD-like_sf"/>
</dbReference>